<dbReference type="Proteomes" id="UP000035352">
    <property type="component" value="Chromosome"/>
</dbReference>
<dbReference type="STRING" id="413882.AAW51_4381"/>
<name>A0A0G3BNU6_9BURK</name>
<evidence type="ECO:0000313" key="1">
    <source>
        <dbReference type="EMBL" id="AKJ31072.1"/>
    </source>
</evidence>
<accession>A0A0G3BNU6</accession>
<reference evidence="1 2" key="1">
    <citation type="submission" date="2015-05" db="EMBL/GenBank/DDBJ databases">
        <authorList>
            <person name="Tang B."/>
            <person name="Yu Y."/>
        </authorList>
    </citation>
    <scope>NUCLEOTIDE SEQUENCE [LARGE SCALE GENOMIC DNA]</scope>
    <source>
        <strain evidence="1 2">DSM 7029</strain>
    </source>
</reference>
<dbReference type="AlphaFoldDB" id="A0A0G3BNU6"/>
<sequence length="62" mass="6815">MREAVLGDGAREWETRALSVATLFDRFSMAFLSMLSPYAAPCPLPLPGSHPALSALRRKEKP</sequence>
<evidence type="ECO:0000313" key="2">
    <source>
        <dbReference type="Proteomes" id="UP000035352"/>
    </source>
</evidence>
<dbReference type="EMBL" id="CP011371">
    <property type="protein sequence ID" value="AKJ31072.1"/>
    <property type="molecule type" value="Genomic_DNA"/>
</dbReference>
<dbReference type="KEGG" id="pbh:AAW51_4381"/>
<protein>
    <submittedName>
        <fullName evidence="1">Uncharacterized protein</fullName>
    </submittedName>
</protein>
<proteinExistence type="predicted"/>
<keyword evidence="2" id="KW-1185">Reference proteome</keyword>
<organism evidence="1 2">
    <name type="scientific">Caldimonas brevitalea</name>
    <dbReference type="NCBI Taxonomy" id="413882"/>
    <lineage>
        <taxon>Bacteria</taxon>
        <taxon>Pseudomonadati</taxon>
        <taxon>Pseudomonadota</taxon>
        <taxon>Betaproteobacteria</taxon>
        <taxon>Burkholderiales</taxon>
        <taxon>Sphaerotilaceae</taxon>
        <taxon>Caldimonas</taxon>
    </lineage>
</organism>
<gene>
    <name evidence="1" type="ORF">AAW51_4381</name>
</gene>